<name>A0A382V7V2_9ZZZZ</name>
<protein>
    <submittedName>
        <fullName evidence="1">Uncharacterized protein</fullName>
    </submittedName>
</protein>
<dbReference type="AlphaFoldDB" id="A0A382V7V2"/>
<sequence>APPTVEFHVDRSFTATSSGVPGVRVAGYHGSFWQAGNILGLRGIGAIEGIHVQFVVFRIQASPELRLTLTEIIDEFVAETIGVEDIASLDGNGMQSALRRLDGLTFSEDVLGDSWDYLQ</sequence>
<evidence type="ECO:0000313" key="1">
    <source>
        <dbReference type="EMBL" id="SVD42001.1"/>
    </source>
</evidence>
<dbReference type="EMBL" id="UINC01149491">
    <property type="protein sequence ID" value="SVD42001.1"/>
    <property type="molecule type" value="Genomic_DNA"/>
</dbReference>
<feature type="non-terminal residue" evidence="1">
    <location>
        <position position="1"/>
    </location>
</feature>
<proteinExistence type="predicted"/>
<organism evidence="1">
    <name type="scientific">marine metagenome</name>
    <dbReference type="NCBI Taxonomy" id="408172"/>
    <lineage>
        <taxon>unclassified sequences</taxon>
        <taxon>metagenomes</taxon>
        <taxon>ecological metagenomes</taxon>
    </lineage>
</organism>
<reference evidence="1" key="1">
    <citation type="submission" date="2018-05" db="EMBL/GenBank/DDBJ databases">
        <authorList>
            <person name="Lanie J.A."/>
            <person name="Ng W.-L."/>
            <person name="Kazmierczak K.M."/>
            <person name="Andrzejewski T.M."/>
            <person name="Davidsen T.M."/>
            <person name="Wayne K.J."/>
            <person name="Tettelin H."/>
            <person name="Glass J.I."/>
            <person name="Rusch D."/>
            <person name="Podicherti R."/>
            <person name="Tsui H.-C.T."/>
            <person name="Winkler M.E."/>
        </authorList>
    </citation>
    <scope>NUCLEOTIDE SEQUENCE</scope>
</reference>
<accession>A0A382V7V2</accession>
<gene>
    <name evidence="1" type="ORF">METZ01_LOCUS394855</name>
</gene>